<sequence>MFCPVCNGLDTVQAVCPSCNEPADDWGRLSDLAGPYSPYESIGSFENRTSGQSQGKCSHVCGCQSCGSVFEIAVAEWQ</sequence>
<proteinExistence type="predicted"/>
<keyword evidence="2" id="KW-1185">Reference proteome</keyword>
<dbReference type="RefSeq" id="WP_129443833.1">
    <property type="nucleotide sequence ID" value="NZ_CP035492.1"/>
</dbReference>
<protein>
    <submittedName>
        <fullName evidence="1">Uncharacterized protein</fullName>
    </submittedName>
</protein>
<organism evidence="1 2">
    <name type="scientific">Paenibacillus protaetiae</name>
    <dbReference type="NCBI Taxonomy" id="2509456"/>
    <lineage>
        <taxon>Bacteria</taxon>
        <taxon>Bacillati</taxon>
        <taxon>Bacillota</taxon>
        <taxon>Bacilli</taxon>
        <taxon>Bacillales</taxon>
        <taxon>Paenibacillaceae</taxon>
        <taxon>Paenibacillus</taxon>
    </lineage>
</organism>
<accession>A0A4P6FCE2</accession>
<dbReference type="Proteomes" id="UP000293568">
    <property type="component" value="Chromosome"/>
</dbReference>
<dbReference type="EMBL" id="CP035492">
    <property type="protein sequence ID" value="QAY68228.1"/>
    <property type="molecule type" value="Genomic_DNA"/>
</dbReference>
<reference evidence="1 2" key="1">
    <citation type="submission" date="2019-01" db="EMBL/GenBank/DDBJ databases">
        <title>Genome sequencing of strain FW100M-2.</title>
        <authorList>
            <person name="Heo J."/>
            <person name="Kim S.-J."/>
            <person name="Kim J.-S."/>
            <person name="Hong S.-B."/>
            <person name="Kwon S.-W."/>
        </authorList>
    </citation>
    <scope>NUCLEOTIDE SEQUENCE [LARGE SCALE GENOMIC DNA]</scope>
    <source>
        <strain evidence="1 2">FW100M-2</strain>
    </source>
</reference>
<evidence type="ECO:0000313" key="1">
    <source>
        <dbReference type="EMBL" id="QAY68228.1"/>
    </source>
</evidence>
<dbReference type="AlphaFoldDB" id="A0A4P6FCE2"/>
<gene>
    <name evidence="1" type="ORF">ET464_19455</name>
</gene>
<evidence type="ECO:0000313" key="2">
    <source>
        <dbReference type="Proteomes" id="UP000293568"/>
    </source>
</evidence>
<dbReference type="OrthoDB" id="1683552at2"/>
<dbReference type="KEGG" id="pprt:ET464_19455"/>
<name>A0A4P6FCE2_9BACL</name>